<protein>
    <submittedName>
        <fullName evidence="4">Acetyltransferase (GNAT) family protein</fullName>
    </submittedName>
</protein>
<proteinExistence type="predicted"/>
<dbReference type="InterPro" id="IPR050680">
    <property type="entry name" value="YpeA/RimI_acetyltransf"/>
</dbReference>
<dbReference type="RefSeq" id="WP_073588255.1">
    <property type="nucleotide sequence ID" value="NZ_FRFD01000004.1"/>
</dbReference>
<sequence length="175" mass="19495">MNIVIETGRTEDIDELEELYNGLNEALAAGINYPGWKKGVYPVRENAEEGIQAGCLYVTRCEGRIAGTVILNHEPEEGYHTAPWKAEAGYDKITVIHTLAVHPAFTGSGIGKALMEFSVSHSRQMGMKAIRLDVYENNAPAIRLYESCGFEYIGTVDLGYGEHGLHWFKLYEKLL</sequence>
<evidence type="ECO:0000259" key="3">
    <source>
        <dbReference type="PROSITE" id="PS51186"/>
    </source>
</evidence>
<gene>
    <name evidence="4" type="ORF">SAMN02745217_01545</name>
</gene>
<evidence type="ECO:0000256" key="1">
    <source>
        <dbReference type="ARBA" id="ARBA00022679"/>
    </source>
</evidence>
<evidence type="ECO:0000313" key="5">
    <source>
        <dbReference type="Proteomes" id="UP000184612"/>
    </source>
</evidence>
<dbReference type="PANTHER" id="PTHR43420:SF47">
    <property type="entry name" value="N-ACETYLTRANSFERASE DOMAIN-CONTAINING PROTEIN"/>
    <property type="match status" value="1"/>
</dbReference>
<keyword evidence="5" id="KW-1185">Reference proteome</keyword>
<dbReference type="PROSITE" id="PS51186">
    <property type="entry name" value="GNAT"/>
    <property type="match status" value="1"/>
</dbReference>
<dbReference type="STRING" id="1121345.SAMN02745217_01545"/>
<dbReference type="SUPFAM" id="SSF55729">
    <property type="entry name" value="Acyl-CoA N-acyltransferases (Nat)"/>
    <property type="match status" value="1"/>
</dbReference>
<dbReference type="PANTHER" id="PTHR43420">
    <property type="entry name" value="ACETYLTRANSFERASE"/>
    <property type="match status" value="1"/>
</dbReference>
<reference evidence="4 5" key="1">
    <citation type="submission" date="2016-12" db="EMBL/GenBank/DDBJ databases">
        <authorList>
            <person name="Song W.-J."/>
            <person name="Kurnit D.M."/>
        </authorList>
    </citation>
    <scope>NUCLEOTIDE SEQUENCE [LARGE SCALE GENOMIC DNA]</scope>
    <source>
        <strain evidence="4 5">DSM 12503</strain>
    </source>
</reference>
<organism evidence="4 5">
    <name type="scientific">Anaerocolumna xylanovorans DSM 12503</name>
    <dbReference type="NCBI Taxonomy" id="1121345"/>
    <lineage>
        <taxon>Bacteria</taxon>
        <taxon>Bacillati</taxon>
        <taxon>Bacillota</taxon>
        <taxon>Clostridia</taxon>
        <taxon>Lachnospirales</taxon>
        <taxon>Lachnospiraceae</taxon>
        <taxon>Anaerocolumna</taxon>
    </lineage>
</organism>
<dbReference type="Pfam" id="PF00583">
    <property type="entry name" value="Acetyltransf_1"/>
    <property type="match status" value="1"/>
</dbReference>
<dbReference type="InterPro" id="IPR016181">
    <property type="entry name" value="Acyl_CoA_acyltransferase"/>
</dbReference>
<dbReference type="Proteomes" id="UP000184612">
    <property type="component" value="Unassembled WGS sequence"/>
</dbReference>
<dbReference type="AlphaFoldDB" id="A0A1M7Y4Z6"/>
<dbReference type="GO" id="GO:0016747">
    <property type="term" value="F:acyltransferase activity, transferring groups other than amino-acyl groups"/>
    <property type="evidence" value="ECO:0007669"/>
    <property type="project" value="InterPro"/>
</dbReference>
<evidence type="ECO:0000256" key="2">
    <source>
        <dbReference type="ARBA" id="ARBA00023315"/>
    </source>
</evidence>
<feature type="domain" description="N-acetyltransferase" evidence="3">
    <location>
        <begin position="3"/>
        <end position="172"/>
    </location>
</feature>
<dbReference type="CDD" id="cd04301">
    <property type="entry name" value="NAT_SF"/>
    <property type="match status" value="1"/>
</dbReference>
<keyword evidence="2" id="KW-0012">Acyltransferase</keyword>
<keyword evidence="1 4" id="KW-0808">Transferase</keyword>
<accession>A0A1M7Y4Z6</accession>
<dbReference type="OrthoDB" id="357176at2"/>
<dbReference type="EMBL" id="FRFD01000004">
    <property type="protein sequence ID" value="SHO47462.1"/>
    <property type="molecule type" value="Genomic_DNA"/>
</dbReference>
<dbReference type="Gene3D" id="3.40.630.30">
    <property type="match status" value="1"/>
</dbReference>
<dbReference type="InterPro" id="IPR000182">
    <property type="entry name" value="GNAT_dom"/>
</dbReference>
<evidence type="ECO:0000313" key="4">
    <source>
        <dbReference type="EMBL" id="SHO47462.1"/>
    </source>
</evidence>
<name>A0A1M7Y4Z6_9FIRM</name>